<dbReference type="EMBL" id="CYYW01000001">
    <property type="protein sequence ID" value="CUN42552.1"/>
    <property type="molecule type" value="Genomic_DNA"/>
</dbReference>
<name>A0A173WSQ0_9FIRM</name>
<evidence type="ECO:0000313" key="1">
    <source>
        <dbReference type="EMBL" id="CUN42552.1"/>
    </source>
</evidence>
<sequence length="54" mass="6630">MIITTIIKLLIRLTANFLLRYLVKKYMSRIVWPHMNILLTYRNKHVHIIIYIFS</sequence>
<dbReference type="Proteomes" id="UP000095384">
    <property type="component" value="Unassembled WGS sequence"/>
</dbReference>
<gene>
    <name evidence="1" type="ORF">ERS852417_00285</name>
</gene>
<protein>
    <submittedName>
        <fullName evidence="1">Uncharacterized protein</fullName>
    </submittedName>
</protein>
<proteinExistence type="predicted"/>
<evidence type="ECO:0000313" key="2">
    <source>
        <dbReference type="Proteomes" id="UP000095384"/>
    </source>
</evidence>
<organism evidence="1 2">
    <name type="scientific">Agathobacter rectalis</name>
    <dbReference type="NCBI Taxonomy" id="39491"/>
    <lineage>
        <taxon>Bacteria</taxon>
        <taxon>Bacillati</taxon>
        <taxon>Bacillota</taxon>
        <taxon>Clostridia</taxon>
        <taxon>Lachnospirales</taxon>
        <taxon>Lachnospiraceae</taxon>
        <taxon>Agathobacter</taxon>
    </lineage>
</organism>
<accession>A0A173WSQ0</accession>
<dbReference type="AlphaFoldDB" id="A0A173WSQ0"/>
<reference evidence="1 2" key="1">
    <citation type="submission" date="2015-09" db="EMBL/GenBank/DDBJ databases">
        <authorList>
            <consortium name="Pathogen Informatics"/>
        </authorList>
    </citation>
    <scope>NUCLEOTIDE SEQUENCE [LARGE SCALE GENOMIC DNA]</scope>
    <source>
        <strain evidence="1 2">2789STDY5608860</strain>
    </source>
</reference>